<feature type="transmembrane region" description="Helical" evidence="2">
    <location>
        <begin position="74"/>
        <end position="91"/>
    </location>
</feature>
<feature type="region of interest" description="Disordered" evidence="1">
    <location>
        <begin position="208"/>
        <end position="275"/>
    </location>
</feature>
<keyword evidence="2" id="KW-0472">Membrane</keyword>
<dbReference type="EMBL" id="CP035495">
    <property type="protein sequence ID" value="QAY64336.1"/>
    <property type="molecule type" value="Genomic_DNA"/>
</dbReference>
<evidence type="ECO:0000256" key="2">
    <source>
        <dbReference type="SAM" id="Phobius"/>
    </source>
</evidence>
<keyword evidence="2" id="KW-1133">Transmembrane helix</keyword>
<keyword evidence="2" id="KW-0812">Transmembrane</keyword>
<sequence>MLLRPRFRQWRRARPFWGALLTVLAGVELFLSGRFDLAVGGVVLQLGFAGAQTTIIPVVVVLAGVLAMLQPAHHVFYGVIALVLSVYSVVAVNMGGIVLGTLLGVVGSITVVSWIQRPAQAPPVAPRPPAERPEHRSRAAVERLRAVLAGLARRDRVGRQSTASVLSLVLAVGALPVVAPADAAGGVPAGGPCLFGFILCDIWPSRPPAPAPSPSPTAADVPSSPAQPPGPAEPAEPSGETPAGPGGEGPDGEPPTDAGVTVEVPAGLPAPGDEDLPVVLGGNENVDVYAIPAELKAADLEIGGIRAVALVSVPVEGSSGKRRAAVKVVADHVKVSGFRLTTYADGGAAGTLTTADSVTMDGRATMYITSLTAHGPSGTPFGFLADDAPQTLTALVLAAVNPTIGLLGARSDRQVWSGFHESVWAG</sequence>
<accession>A0A4P6EPE2</accession>
<feature type="transmembrane region" description="Helical" evidence="2">
    <location>
        <begin position="42"/>
        <end position="67"/>
    </location>
</feature>
<dbReference type="OrthoDB" id="3535986at2"/>
<keyword evidence="4" id="KW-1185">Reference proteome</keyword>
<gene>
    <name evidence="3" type="ORF">ET495_15240</name>
</gene>
<feature type="compositionally biased region" description="Pro residues" evidence="1">
    <location>
        <begin position="225"/>
        <end position="234"/>
    </location>
</feature>
<proteinExistence type="predicted"/>
<evidence type="ECO:0000256" key="1">
    <source>
        <dbReference type="SAM" id="MobiDB-lite"/>
    </source>
</evidence>
<dbReference type="InterPro" id="IPR046096">
    <property type="entry name" value="DUF6114"/>
</dbReference>
<dbReference type="Pfam" id="PF19609">
    <property type="entry name" value="DUF6114"/>
    <property type="match status" value="1"/>
</dbReference>
<reference evidence="3 4" key="1">
    <citation type="submission" date="2019-01" db="EMBL/GenBank/DDBJ databases">
        <title>Genome sequencing of strain 2JSPR-7.</title>
        <authorList>
            <person name="Heo J."/>
            <person name="Kim S.-J."/>
            <person name="Kim J.-S."/>
            <person name="Hong S.-B."/>
            <person name="Kwon S.-W."/>
        </authorList>
    </citation>
    <scope>NUCLEOTIDE SEQUENCE [LARGE SCALE GENOMIC DNA]</scope>
    <source>
        <strain evidence="3 4">2JSPR-7</strain>
    </source>
</reference>
<protein>
    <submittedName>
        <fullName evidence="3">Uncharacterized protein</fullName>
    </submittedName>
</protein>
<name>A0A4P6EPE2_9MICO</name>
<evidence type="ECO:0000313" key="4">
    <source>
        <dbReference type="Proteomes" id="UP000291758"/>
    </source>
</evidence>
<dbReference type="KEGG" id="xyl:ET495_15240"/>
<evidence type="ECO:0000313" key="3">
    <source>
        <dbReference type="EMBL" id="QAY64336.1"/>
    </source>
</evidence>
<organism evidence="3 4">
    <name type="scientific">Xylanimonas allomyrinae</name>
    <dbReference type="NCBI Taxonomy" id="2509459"/>
    <lineage>
        <taxon>Bacteria</taxon>
        <taxon>Bacillati</taxon>
        <taxon>Actinomycetota</taxon>
        <taxon>Actinomycetes</taxon>
        <taxon>Micrococcales</taxon>
        <taxon>Promicromonosporaceae</taxon>
        <taxon>Xylanimonas</taxon>
    </lineage>
</organism>
<dbReference type="Proteomes" id="UP000291758">
    <property type="component" value="Chromosome"/>
</dbReference>
<dbReference type="AlphaFoldDB" id="A0A4P6EPE2"/>
<dbReference type="RefSeq" id="WP_129205488.1">
    <property type="nucleotide sequence ID" value="NZ_CP035495.1"/>
</dbReference>